<comment type="subcellular location">
    <subcellularLocation>
        <location evidence="1">Cell membrane</location>
        <topology evidence="1">Multi-pass membrane protein</topology>
    </subcellularLocation>
</comment>
<organism evidence="9 10">
    <name type="scientific">Suipraeoptans intestinalis</name>
    <dbReference type="NCBI Taxonomy" id="2606628"/>
    <lineage>
        <taxon>Bacteria</taxon>
        <taxon>Bacillati</taxon>
        <taxon>Bacillota</taxon>
        <taxon>Clostridia</taxon>
        <taxon>Lachnospirales</taxon>
        <taxon>Lachnospiraceae</taxon>
        <taxon>Suipraeoptans</taxon>
    </lineage>
</organism>
<feature type="transmembrane region" description="Helical" evidence="8">
    <location>
        <begin position="146"/>
        <end position="169"/>
    </location>
</feature>
<evidence type="ECO:0000313" key="9">
    <source>
        <dbReference type="EMBL" id="MSR93478.1"/>
    </source>
</evidence>
<keyword evidence="3 7" id="KW-1003">Cell membrane</keyword>
<keyword evidence="7" id="KW-0012">Acyltransferase</keyword>
<sequence length="468" mass="53121">MLFSSVTFLFVFFPITLLAYAIAPKRLKNVVLLLASLVFYAWGEPVYIGLMLLSILLNYVCGRDIYLAKEAGGSGKRELVFALAANLALLGFFKYSGFFAGIWNQISPVPLPYRKLALPIGISFYTFQAISYLIDIYRGEVKPQKHVMNFALYISMFPQLIAGPIVRYIDIDKQLAQRKESLEKFGAGARYFIIGLGKKVILANGIGAVFDMIHGSFLQEGTAYVLTAWIGAVAYALQIYFDFSGYSDMAIGLGKMFGFDFRRNFHYPYTSRSITEFWRRWHISLGTWFREYVYIPLGGNKKGGKRQIINLLIVWTLTGFWHGAAWNFLFWGLYYGVFLILEKFVWGNALERGSGWMQRIYTLAVVLIGWVFFFSDSLQGAIRYIGILFGVGSKGVLDSMSVYYLASNWLLFLCCIIGSTPAAVWLLNSDKYEGNPRWMALSLYAGIFLVALSCLVSSTFNPFLYFRF</sequence>
<dbReference type="PIRSF" id="PIRSF016636">
    <property type="entry name" value="AlgI_DltB"/>
    <property type="match status" value="1"/>
</dbReference>
<keyword evidence="6 7" id="KW-0472">Membrane</keyword>
<evidence type="ECO:0000256" key="8">
    <source>
        <dbReference type="SAM" id="Phobius"/>
    </source>
</evidence>
<dbReference type="EMBL" id="VULY01000018">
    <property type="protein sequence ID" value="MSR93478.1"/>
    <property type="molecule type" value="Genomic_DNA"/>
</dbReference>
<dbReference type="PANTHER" id="PTHR13285">
    <property type="entry name" value="ACYLTRANSFERASE"/>
    <property type="match status" value="1"/>
</dbReference>
<dbReference type="InterPro" id="IPR004299">
    <property type="entry name" value="MBOAT_fam"/>
</dbReference>
<name>A0A6N7USA5_9FIRM</name>
<dbReference type="AlphaFoldDB" id="A0A6N7USA5"/>
<evidence type="ECO:0000256" key="2">
    <source>
        <dbReference type="ARBA" id="ARBA00010323"/>
    </source>
</evidence>
<feature type="transmembrane region" description="Helical" evidence="8">
    <location>
        <begin position="116"/>
        <end position="134"/>
    </location>
</feature>
<dbReference type="Proteomes" id="UP000434409">
    <property type="component" value="Unassembled WGS sequence"/>
</dbReference>
<keyword evidence="5 8" id="KW-1133">Transmembrane helix</keyword>
<dbReference type="GO" id="GO:0042121">
    <property type="term" value="P:alginic acid biosynthetic process"/>
    <property type="evidence" value="ECO:0007669"/>
    <property type="project" value="InterPro"/>
</dbReference>
<dbReference type="PANTHER" id="PTHR13285:SF18">
    <property type="entry name" value="PROTEIN-CYSTEINE N-PALMITOYLTRANSFERASE RASP"/>
    <property type="match status" value="1"/>
</dbReference>
<evidence type="ECO:0000313" key="10">
    <source>
        <dbReference type="Proteomes" id="UP000434409"/>
    </source>
</evidence>
<dbReference type="GO" id="GO:0016746">
    <property type="term" value="F:acyltransferase activity"/>
    <property type="evidence" value="ECO:0007669"/>
    <property type="project" value="UniProtKB-KW"/>
</dbReference>
<feature type="transmembrane region" description="Helical" evidence="8">
    <location>
        <begin position="6"/>
        <end position="23"/>
    </location>
</feature>
<evidence type="ECO:0000256" key="3">
    <source>
        <dbReference type="ARBA" id="ARBA00022475"/>
    </source>
</evidence>
<dbReference type="Pfam" id="PF03062">
    <property type="entry name" value="MBOAT"/>
    <property type="match status" value="1"/>
</dbReference>
<feature type="transmembrane region" description="Helical" evidence="8">
    <location>
        <begin position="30"/>
        <end position="59"/>
    </location>
</feature>
<feature type="transmembrane region" description="Helical" evidence="8">
    <location>
        <begin position="189"/>
        <end position="210"/>
    </location>
</feature>
<evidence type="ECO:0000256" key="1">
    <source>
        <dbReference type="ARBA" id="ARBA00004651"/>
    </source>
</evidence>
<keyword evidence="10" id="KW-1185">Reference proteome</keyword>
<accession>A0A6N7USA5</accession>
<evidence type="ECO:0000256" key="6">
    <source>
        <dbReference type="ARBA" id="ARBA00023136"/>
    </source>
</evidence>
<dbReference type="PIRSF" id="PIRSF500217">
    <property type="entry name" value="AlgI"/>
    <property type="match status" value="1"/>
</dbReference>
<feature type="transmembrane region" description="Helical" evidence="8">
    <location>
        <begin position="356"/>
        <end position="374"/>
    </location>
</feature>
<evidence type="ECO:0000256" key="7">
    <source>
        <dbReference type="PIRNR" id="PIRNR016636"/>
    </source>
</evidence>
<dbReference type="GO" id="GO:0005886">
    <property type="term" value="C:plasma membrane"/>
    <property type="evidence" value="ECO:0007669"/>
    <property type="project" value="UniProtKB-SubCell"/>
</dbReference>
<reference evidence="9 10" key="1">
    <citation type="submission" date="2019-08" db="EMBL/GenBank/DDBJ databases">
        <title>In-depth cultivation of the pig gut microbiome towards novel bacterial diversity and tailored functional studies.</title>
        <authorList>
            <person name="Wylensek D."/>
            <person name="Hitch T.C.A."/>
            <person name="Clavel T."/>
        </authorList>
    </citation>
    <scope>NUCLEOTIDE SEQUENCE [LARGE SCALE GENOMIC DNA]</scope>
    <source>
        <strain evidence="9 10">68-1-5</strain>
    </source>
</reference>
<protein>
    <submittedName>
        <fullName evidence="9">MBOAT family protein</fullName>
    </submittedName>
</protein>
<keyword evidence="4 8" id="KW-0812">Transmembrane</keyword>
<feature type="transmembrane region" description="Helical" evidence="8">
    <location>
        <begin position="439"/>
        <end position="460"/>
    </location>
</feature>
<feature type="transmembrane region" description="Helical" evidence="8">
    <location>
        <begin position="409"/>
        <end position="427"/>
    </location>
</feature>
<keyword evidence="7" id="KW-0808">Transferase</keyword>
<feature type="transmembrane region" description="Helical" evidence="8">
    <location>
        <begin position="222"/>
        <end position="241"/>
    </location>
</feature>
<dbReference type="RefSeq" id="WP_154476486.1">
    <property type="nucleotide sequence ID" value="NZ_VULY01000018.1"/>
</dbReference>
<dbReference type="InterPro" id="IPR024194">
    <property type="entry name" value="Ac/AlaTfrase_AlgI/DltB"/>
</dbReference>
<evidence type="ECO:0000256" key="5">
    <source>
        <dbReference type="ARBA" id="ARBA00022989"/>
    </source>
</evidence>
<feature type="transmembrane region" description="Helical" evidence="8">
    <location>
        <begin position="79"/>
        <end position="104"/>
    </location>
</feature>
<evidence type="ECO:0000256" key="4">
    <source>
        <dbReference type="ARBA" id="ARBA00022692"/>
    </source>
</evidence>
<comment type="similarity">
    <text evidence="2 7">Belongs to the membrane-bound acyltransferase family.</text>
</comment>
<dbReference type="InterPro" id="IPR028362">
    <property type="entry name" value="AlgI"/>
</dbReference>
<proteinExistence type="inferred from homology"/>
<dbReference type="InterPro" id="IPR051085">
    <property type="entry name" value="MB_O-acyltransferase"/>
</dbReference>
<comment type="caution">
    <text evidence="9">The sequence shown here is derived from an EMBL/GenBank/DDBJ whole genome shotgun (WGS) entry which is preliminary data.</text>
</comment>
<gene>
    <name evidence="9" type="ORF">FYJ34_04150</name>
</gene>